<protein>
    <submittedName>
        <fullName evidence="1">Uncharacterized protein</fullName>
    </submittedName>
</protein>
<dbReference type="Proteomes" id="UP000799754">
    <property type="component" value="Unassembled WGS sequence"/>
</dbReference>
<evidence type="ECO:0000313" key="1">
    <source>
        <dbReference type="EMBL" id="KAF2631147.1"/>
    </source>
</evidence>
<reference evidence="1" key="1">
    <citation type="journal article" date="2020" name="Stud. Mycol.">
        <title>101 Dothideomycetes genomes: a test case for predicting lifestyles and emergence of pathogens.</title>
        <authorList>
            <person name="Haridas S."/>
            <person name="Albert R."/>
            <person name="Binder M."/>
            <person name="Bloem J."/>
            <person name="Labutti K."/>
            <person name="Salamov A."/>
            <person name="Andreopoulos B."/>
            <person name="Baker S."/>
            <person name="Barry K."/>
            <person name="Bills G."/>
            <person name="Bluhm B."/>
            <person name="Cannon C."/>
            <person name="Castanera R."/>
            <person name="Culley D."/>
            <person name="Daum C."/>
            <person name="Ezra D."/>
            <person name="Gonzalez J."/>
            <person name="Henrissat B."/>
            <person name="Kuo A."/>
            <person name="Liang C."/>
            <person name="Lipzen A."/>
            <person name="Lutzoni F."/>
            <person name="Magnuson J."/>
            <person name="Mondo S."/>
            <person name="Nolan M."/>
            <person name="Ohm R."/>
            <person name="Pangilinan J."/>
            <person name="Park H.-J."/>
            <person name="Ramirez L."/>
            <person name="Alfaro M."/>
            <person name="Sun H."/>
            <person name="Tritt A."/>
            <person name="Yoshinaga Y."/>
            <person name="Zwiers L.-H."/>
            <person name="Turgeon B."/>
            <person name="Goodwin S."/>
            <person name="Spatafora J."/>
            <person name="Crous P."/>
            <person name="Grigoriev I."/>
        </authorList>
    </citation>
    <scope>NUCLEOTIDE SEQUENCE</scope>
    <source>
        <strain evidence="1">CBS 525.71</strain>
    </source>
</reference>
<name>A0ACB6SDG7_9PLEO</name>
<accession>A0ACB6SDG7</accession>
<evidence type="ECO:0000313" key="2">
    <source>
        <dbReference type="Proteomes" id="UP000799754"/>
    </source>
</evidence>
<organism evidence="1 2">
    <name type="scientific">Macroventuria anomochaeta</name>
    <dbReference type="NCBI Taxonomy" id="301207"/>
    <lineage>
        <taxon>Eukaryota</taxon>
        <taxon>Fungi</taxon>
        <taxon>Dikarya</taxon>
        <taxon>Ascomycota</taxon>
        <taxon>Pezizomycotina</taxon>
        <taxon>Dothideomycetes</taxon>
        <taxon>Pleosporomycetidae</taxon>
        <taxon>Pleosporales</taxon>
        <taxon>Pleosporineae</taxon>
        <taxon>Didymellaceae</taxon>
        <taxon>Macroventuria</taxon>
    </lineage>
</organism>
<sequence length="146" mass="14540">MYTSLLTVLLLSSTGNAAAVATSDSQHDTKLKKGLVEALIAAAATEKVSGAREVIGAKGGGCTGCPFTPTKSTFYNMPAFIRISHKVDWSADDAPDAIALTVANPGDDGGKGLCKVAIGIGAAMAGVVNGAAGGAFKLGRLACSLI</sequence>
<proteinExistence type="predicted"/>
<gene>
    <name evidence="1" type="ORF">BU25DRAFT_455472</name>
</gene>
<dbReference type="EMBL" id="MU006705">
    <property type="protein sequence ID" value="KAF2631147.1"/>
    <property type="molecule type" value="Genomic_DNA"/>
</dbReference>
<keyword evidence="2" id="KW-1185">Reference proteome</keyword>
<comment type="caution">
    <text evidence="1">The sequence shown here is derived from an EMBL/GenBank/DDBJ whole genome shotgun (WGS) entry which is preliminary data.</text>
</comment>